<dbReference type="InterPro" id="IPR001584">
    <property type="entry name" value="Integrase_cat-core"/>
</dbReference>
<dbReference type="PANTHER" id="PTHR37984">
    <property type="entry name" value="PROTEIN CBG26694"/>
    <property type="match status" value="1"/>
</dbReference>
<dbReference type="KEGG" id="fas:105272162"/>
<reference evidence="4" key="1">
    <citation type="submission" date="2025-08" db="UniProtKB">
        <authorList>
            <consortium name="RefSeq"/>
        </authorList>
    </citation>
    <scope>IDENTIFICATION</scope>
    <source>
        <strain evidence="4">USDA-PBARC FA_bdor</strain>
        <tissue evidence="4">Whole organism</tissue>
    </source>
</reference>
<dbReference type="AlphaFoldDB" id="A0A9R1TNB1"/>
<feature type="compositionally biased region" description="Polar residues" evidence="1">
    <location>
        <begin position="230"/>
        <end position="243"/>
    </location>
</feature>
<feature type="domain" description="Integrase catalytic" evidence="2">
    <location>
        <begin position="1"/>
        <end position="104"/>
    </location>
</feature>
<dbReference type="PROSITE" id="PS50994">
    <property type="entry name" value="INTEGRASE"/>
    <property type="match status" value="1"/>
</dbReference>
<evidence type="ECO:0000256" key="1">
    <source>
        <dbReference type="SAM" id="MobiDB-lite"/>
    </source>
</evidence>
<protein>
    <submittedName>
        <fullName evidence="4">Uncharacterized protein K02A2.6-like</fullName>
    </submittedName>
</protein>
<organism evidence="3 4">
    <name type="scientific">Fopius arisanus</name>
    <dbReference type="NCBI Taxonomy" id="64838"/>
    <lineage>
        <taxon>Eukaryota</taxon>
        <taxon>Metazoa</taxon>
        <taxon>Ecdysozoa</taxon>
        <taxon>Arthropoda</taxon>
        <taxon>Hexapoda</taxon>
        <taxon>Insecta</taxon>
        <taxon>Pterygota</taxon>
        <taxon>Neoptera</taxon>
        <taxon>Endopterygota</taxon>
        <taxon>Hymenoptera</taxon>
        <taxon>Apocrita</taxon>
        <taxon>Ichneumonoidea</taxon>
        <taxon>Braconidae</taxon>
        <taxon>Opiinae</taxon>
        <taxon>Fopius</taxon>
    </lineage>
</organism>
<dbReference type="InterPro" id="IPR036397">
    <property type="entry name" value="RNaseH_sf"/>
</dbReference>
<gene>
    <name evidence="4" type="primary">LOC105272162</name>
</gene>
<dbReference type="Gene3D" id="3.30.420.10">
    <property type="entry name" value="Ribonuclease H-like superfamily/Ribonuclease H"/>
    <property type="match status" value="1"/>
</dbReference>
<dbReference type="SUPFAM" id="SSF53098">
    <property type="entry name" value="Ribonuclease H-like"/>
    <property type="match status" value="1"/>
</dbReference>
<dbReference type="GO" id="GO:0015074">
    <property type="term" value="P:DNA integration"/>
    <property type="evidence" value="ECO:0007669"/>
    <property type="project" value="InterPro"/>
</dbReference>
<evidence type="ECO:0000259" key="2">
    <source>
        <dbReference type="PROSITE" id="PS50994"/>
    </source>
</evidence>
<dbReference type="GO" id="GO:0003676">
    <property type="term" value="F:nucleic acid binding"/>
    <property type="evidence" value="ECO:0007669"/>
    <property type="project" value="InterPro"/>
</dbReference>
<dbReference type="InterPro" id="IPR012337">
    <property type="entry name" value="RNaseH-like_sf"/>
</dbReference>
<name>A0A9R1TNB1_9HYME</name>
<dbReference type="RefSeq" id="XP_011312412.1">
    <property type="nucleotide sequence ID" value="XM_011314110.1"/>
</dbReference>
<sequence length="250" mass="28202">MNEYFSTWGYPAVLISDNGPSLVSEEFQSFLRGCGILHVRRATYHPASNGAAENLIKICKRQLKLLLLEGVNEEVAVSQILFSYPSTLHSTTEYTPAELHICRPLRGKLDLLRPNLRHQVARNQANQQHYACGSRNRSFEVRDFVMAKNVARGSWVQAEVLIKLSPVTCTVRTIYGDIWKRHVNQLFRSLLNKSEHSVEIKDSSFTALVTFDSEGSTEMSLANNYPLKPTPSTNSLKEFSLSSKVERGVE</sequence>
<dbReference type="Proteomes" id="UP000694866">
    <property type="component" value="Unplaced"/>
</dbReference>
<dbReference type="GeneID" id="105272162"/>
<proteinExistence type="predicted"/>
<dbReference type="PANTHER" id="PTHR37984:SF5">
    <property type="entry name" value="PROTEIN NYNRIN-LIKE"/>
    <property type="match status" value="1"/>
</dbReference>
<dbReference type="OrthoDB" id="7696944at2759"/>
<accession>A0A9R1TNB1</accession>
<evidence type="ECO:0000313" key="3">
    <source>
        <dbReference type="Proteomes" id="UP000694866"/>
    </source>
</evidence>
<dbReference type="InterPro" id="IPR050951">
    <property type="entry name" value="Retrovirus_Pol_polyprotein"/>
</dbReference>
<feature type="region of interest" description="Disordered" evidence="1">
    <location>
        <begin position="226"/>
        <end position="250"/>
    </location>
</feature>
<keyword evidence="3" id="KW-1185">Reference proteome</keyword>
<evidence type="ECO:0000313" key="4">
    <source>
        <dbReference type="RefSeq" id="XP_011312412.1"/>
    </source>
</evidence>